<dbReference type="PANTHER" id="PTHR24100">
    <property type="entry name" value="BUTYROPHILIN"/>
    <property type="match status" value="1"/>
</dbReference>
<evidence type="ECO:0000313" key="13">
    <source>
        <dbReference type="Ensembl" id="ENSHBUP00000014503.1"/>
    </source>
</evidence>
<evidence type="ECO:0000256" key="6">
    <source>
        <dbReference type="ARBA" id="ARBA00023157"/>
    </source>
</evidence>
<feature type="compositionally biased region" description="Basic and acidic residues" evidence="10">
    <location>
        <begin position="520"/>
        <end position="554"/>
    </location>
</feature>
<dbReference type="FunFam" id="2.60.40.10:FF:000142">
    <property type="entry name" value="V-set domain-containing T-cell activation inhibitor 1"/>
    <property type="match status" value="1"/>
</dbReference>
<dbReference type="PROSITE" id="PS50835">
    <property type="entry name" value="IG_LIKE"/>
    <property type="match status" value="2"/>
</dbReference>
<evidence type="ECO:0000256" key="1">
    <source>
        <dbReference type="ARBA" id="ARBA00004370"/>
    </source>
</evidence>
<dbReference type="GO" id="GO:0050863">
    <property type="term" value="P:regulation of T cell activation"/>
    <property type="evidence" value="ECO:0007669"/>
    <property type="project" value="UniProtKB-ARBA"/>
</dbReference>
<evidence type="ECO:0000259" key="12">
    <source>
        <dbReference type="PROSITE" id="PS50835"/>
    </source>
</evidence>
<feature type="compositionally biased region" description="Polar residues" evidence="10">
    <location>
        <begin position="628"/>
        <end position="641"/>
    </location>
</feature>
<name>A0A3Q2W0M6_HAPBU</name>
<feature type="compositionally biased region" description="Polar residues" evidence="10">
    <location>
        <begin position="510"/>
        <end position="519"/>
    </location>
</feature>
<dbReference type="OMA" id="PWREKET"/>
<dbReference type="GO" id="GO:0001817">
    <property type="term" value="P:regulation of cytokine production"/>
    <property type="evidence" value="ECO:0007669"/>
    <property type="project" value="TreeGrafter"/>
</dbReference>
<feature type="domain" description="Ig-like" evidence="12">
    <location>
        <begin position="52"/>
        <end position="134"/>
    </location>
</feature>
<keyword evidence="6" id="KW-1015">Disulfide bond</keyword>
<feature type="compositionally biased region" description="Basic and acidic residues" evidence="10">
    <location>
        <begin position="850"/>
        <end position="864"/>
    </location>
</feature>
<comment type="subcellular location">
    <subcellularLocation>
        <location evidence="1">Membrane</location>
    </subcellularLocation>
</comment>
<dbReference type="FunFam" id="2.60.40.10:FF:000088">
    <property type="entry name" value="Butyrophilin subfamily 1 member A1"/>
    <property type="match status" value="1"/>
</dbReference>
<dbReference type="GO" id="GO:0009897">
    <property type="term" value="C:external side of plasma membrane"/>
    <property type="evidence" value="ECO:0007669"/>
    <property type="project" value="TreeGrafter"/>
</dbReference>
<protein>
    <submittedName>
        <fullName evidence="13">Trichohyalin-like</fullName>
    </submittedName>
</protein>
<dbReference type="GO" id="GO:0005102">
    <property type="term" value="F:signaling receptor binding"/>
    <property type="evidence" value="ECO:0007669"/>
    <property type="project" value="TreeGrafter"/>
</dbReference>
<dbReference type="SUPFAM" id="SSF48726">
    <property type="entry name" value="Immunoglobulin"/>
    <property type="match status" value="2"/>
</dbReference>
<evidence type="ECO:0000256" key="2">
    <source>
        <dbReference type="ARBA" id="ARBA00022692"/>
    </source>
</evidence>
<dbReference type="GO" id="GO:0042110">
    <property type="term" value="P:T cell activation"/>
    <property type="evidence" value="ECO:0007669"/>
    <property type="project" value="UniProtKB-ARBA"/>
</dbReference>
<dbReference type="AlphaFoldDB" id="A0A3Q2W0M6"/>
<feature type="compositionally biased region" description="Basic and acidic residues" evidence="10">
    <location>
        <begin position="702"/>
        <end position="722"/>
    </location>
</feature>
<keyword evidence="14" id="KW-1185">Reference proteome</keyword>
<feature type="compositionally biased region" description="Polar residues" evidence="10">
    <location>
        <begin position="555"/>
        <end position="565"/>
    </location>
</feature>
<dbReference type="GO" id="GO:0050852">
    <property type="term" value="P:T cell receptor signaling pathway"/>
    <property type="evidence" value="ECO:0007669"/>
    <property type="project" value="TreeGrafter"/>
</dbReference>
<keyword evidence="8" id="KW-0393">Immunoglobulin domain</keyword>
<dbReference type="InterPro" id="IPR036179">
    <property type="entry name" value="Ig-like_dom_sf"/>
</dbReference>
<dbReference type="GeneTree" id="ENSGT01050000244843"/>
<feature type="domain" description="Ig-like" evidence="12">
    <location>
        <begin position="137"/>
        <end position="245"/>
    </location>
</feature>
<keyword evidence="7" id="KW-0325">Glycoprotein</keyword>
<feature type="compositionally biased region" description="Basic and acidic residues" evidence="10">
    <location>
        <begin position="299"/>
        <end position="309"/>
    </location>
</feature>
<feature type="compositionally biased region" description="Basic and acidic residues" evidence="10">
    <location>
        <begin position="344"/>
        <end position="359"/>
    </location>
</feature>
<keyword evidence="5 11" id="KW-0472">Membrane</keyword>
<feature type="compositionally biased region" description="Basic residues" evidence="10">
    <location>
        <begin position="775"/>
        <end position="789"/>
    </location>
</feature>
<feature type="compositionally biased region" description="Basic and acidic residues" evidence="10">
    <location>
        <begin position="646"/>
        <end position="679"/>
    </location>
</feature>
<reference evidence="13" key="2">
    <citation type="submission" date="2025-09" db="UniProtKB">
        <authorList>
            <consortium name="Ensembl"/>
        </authorList>
    </citation>
    <scope>IDENTIFICATION</scope>
</reference>
<feature type="compositionally biased region" description="Basic residues" evidence="10">
    <location>
        <begin position="482"/>
        <end position="499"/>
    </location>
</feature>
<feature type="compositionally biased region" description="Basic and acidic residues" evidence="10">
    <location>
        <begin position="927"/>
        <end position="942"/>
    </location>
</feature>
<accession>A0A3Q2W0M6</accession>
<evidence type="ECO:0000256" key="11">
    <source>
        <dbReference type="SAM" id="Phobius"/>
    </source>
</evidence>
<sequence>MLHVRAGRDFMDLFDRCRVLVFYTAAVFALIHPCRGQSEVIGPLHPVVAWIGDDIILPCNLDPVMDALDMAVEWARPDLNPRFVFVWRDGVELESIKHPSYTNRTSLFTDELKNGNMSLKISKVKLSDEGTYRCFFPELNKDTTVQLVVGAVSSPVISFAGLNKTISGVVLQCESAGWYPEPELLWLDGEGNLLSAGPTETLRGPDDLYTVSSRVTVEKRHSNNITCRVQQKKISQSRETHRHVPDDFFLVSPSGPPSRPISNPNVTVASAVSVAVVLLLIGAVFFVWKWRRGKFKKKKSEEDGAEQARKKNTISSKNSGMQVVEEQSKPLMTGREEDDDVDSREDQRHEDDRETKQDEFVLETEQIKNINSPQEKRINQSTVNDKESLITIEKETKEEQEVTGREEEDDVDNREEKNFKSERETQHDIHETEREQGRDTESPQERRINASTVNDKESLIKMEHQTQDMTGSEEKGDVNNSGKKKRQKKMVMKKTKKKQSKEVDTDSSETKTSAVTKTEPQFKMKQETHEEQSRRGRHETHNVDIREQRSKDGETQQNQPVTETVQTRDTDRPQEKRINPLTVSDKESLITVETQDMTGREEKEKETQQNDHDKKQKQEETEQRRNTDSPGTKTSAVTVNEPQFEEQSRRGRHETHNVDTREQINKDDIKTQRTGRDRINQFIMTEKVFQSTTDQETDEEKEMPGRGMKAEVAESEREKKMQAGETDLGCQFSPFTEEHKEEPSRQSRHRPNALKLNEVCTLPVKKQKVEEERRASKHQNFKKPKKYVKKQNDDHMNVHDAAHSQYAATSQSYEPMQWTKDHQKLPVQTEPQECLKENDEDLMEAEEYSEEHKEEPMPLGEEKSFNFSFHLSSDQEPWREKETQQEQLVEKRQMERNVDMKESDTEKKRAEENSGEVNNSVFVAQKETQREKLEAEQQREENQQDQMEVD</sequence>
<dbReference type="Pfam" id="PF22705">
    <property type="entry name" value="C2-set_3"/>
    <property type="match status" value="1"/>
</dbReference>
<dbReference type="Gene3D" id="2.60.40.10">
    <property type="entry name" value="Immunoglobulins"/>
    <property type="match status" value="2"/>
</dbReference>
<evidence type="ECO:0000256" key="7">
    <source>
        <dbReference type="ARBA" id="ARBA00023180"/>
    </source>
</evidence>
<dbReference type="InterPro" id="IPR013783">
    <property type="entry name" value="Ig-like_fold"/>
</dbReference>
<reference evidence="13" key="1">
    <citation type="submission" date="2025-08" db="UniProtKB">
        <authorList>
            <consortium name="Ensembl"/>
        </authorList>
    </citation>
    <scope>IDENTIFICATION</scope>
</reference>
<dbReference type="Pfam" id="PF07686">
    <property type="entry name" value="V-set"/>
    <property type="match status" value="1"/>
</dbReference>
<feature type="compositionally biased region" description="Basic and acidic residues" evidence="10">
    <location>
        <begin position="876"/>
        <end position="912"/>
    </location>
</feature>
<dbReference type="GO" id="GO:1903037">
    <property type="term" value="P:regulation of leukocyte cell-cell adhesion"/>
    <property type="evidence" value="ECO:0007669"/>
    <property type="project" value="UniProtKB-ARBA"/>
</dbReference>
<dbReference type="GeneID" id="102313666"/>
<dbReference type="InterPro" id="IPR050504">
    <property type="entry name" value="IgSF_BTN/MOG"/>
</dbReference>
<dbReference type="STRING" id="8153.ENSHBUP00000014503"/>
<dbReference type="PANTHER" id="PTHR24100:SF151">
    <property type="entry name" value="ICOS LIGAND"/>
    <property type="match status" value="1"/>
</dbReference>
<feature type="region of interest" description="Disordered" evidence="10">
    <location>
        <begin position="298"/>
        <end position="791"/>
    </location>
</feature>
<dbReference type="Proteomes" id="UP000264840">
    <property type="component" value="Unplaced"/>
</dbReference>
<evidence type="ECO:0000313" key="14">
    <source>
        <dbReference type="Proteomes" id="UP000264840"/>
    </source>
</evidence>
<feature type="compositionally biased region" description="Basic and acidic residues" evidence="10">
    <location>
        <begin position="566"/>
        <end position="588"/>
    </location>
</feature>
<dbReference type="InterPro" id="IPR053896">
    <property type="entry name" value="BTN3A2-like_Ig-C"/>
</dbReference>
<dbReference type="InterPro" id="IPR003599">
    <property type="entry name" value="Ig_sub"/>
</dbReference>
<organism evidence="13 14">
    <name type="scientific">Haplochromis burtoni</name>
    <name type="common">Burton's mouthbrooder</name>
    <name type="synonym">Chromis burtoni</name>
    <dbReference type="NCBI Taxonomy" id="8153"/>
    <lineage>
        <taxon>Eukaryota</taxon>
        <taxon>Metazoa</taxon>
        <taxon>Chordata</taxon>
        <taxon>Craniata</taxon>
        <taxon>Vertebrata</taxon>
        <taxon>Euteleostomi</taxon>
        <taxon>Actinopterygii</taxon>
        <taxon>Neopterygii</taxon>
        <taxon>Teleostei</taxon>
        <taxon>Neoteleostei</taxon>
        <taxon>Acanthomorphata</taxon>
        <taxon>Ovalentaria</taxon>
        <taxon>Cichlomorphae</taxon>
        <taxon>Cichliformes</taxon>
        <taxon>Cichlidae</taxon>
        <taxon>African cichlids</taxon>
        <taxon>Pseudocrenilabrinae</taxon>
        <taxon>Haplochromini</taxon>
        <taxon>Haplochromis</taxon>
    </lineage>
</organism>
<evidence type="ECO:0000256" key="4">
    <source>
        <dbReference type="ARBA" id="ARBA00022989"/>
    </source>
</evidence>
<feature type="transmembrane region" description="Helical" evidence="11">
    <location>
        <begin position="266"/>
        <end position="288"/>
    </location>
</feature>
<evidence type="ECO:0000256" key="10">
    <source>
        <dbReference type="SAM" id="MobiDB-lite"/>
    </source>
</evidence>
<dbReference type="Ensembl" id="ENSHBUT00000022497.1">
    <property type="protein sequence ID" value="ENSHBUP00000014503.1"/>
    <property type="gene ID" value="ENSHBUG00000016354.1"/>
</dbReference>
<evidence type="ECO:0000256" key="3">
    <source>
        <dbReference type="ARBA" id="ARBA00022729"/>
    </source>
</evidence>
<keyword evidence="2 11" id="KW-0812">Transmembrane</keyword>
<feature type="region of interest" description="Disordered" evidence="10">
    <location>
        <begin position="820"/>
        <end position="950"/>
    </location>
</feature>
<proteinExistence type="inferred from homology"/>
<dbReference type="InterPro" id="IPR013106">
    <property type="entry name" value="Ig_V-set"/>
</dbReference>
<feature type="compositionally biased region" description="Acidic residues" evidence="10">
    <location>
        <begin position="838"/>
        <end position="849"/>
    </location>
</feature>
<feature type="compositionally biased region" description="Polar residues" evidence="10">
    <location>
        <begin position="865"/>
        <end position="875"/>
    </location>
</feature>
<feature type="compositionally biased region" description="Basic and acidic residues" evidence="10">
    <location>
        <begin position="414"/>
        <end position="477"/>
    </location>
</feature>
<keyword evidence="3" id="KW-0732">Signal</keyword>
<dbReference type="InterPro" id="IPR007110">
    <property type="entry name" value="Ig-like_dom"/>
</dbReference>
<evidence type="ECO:0000256" key="8">
    <source>
        <dbReference type="ARBA" id="ARBA00023319"/>
    </source>
</evidence>
<keyword evidence="4 11" id="KW-1133">Transmembrane helix</keyword>
<evidence type="ECO:0000256" key="5">
    <source>
        <dbReference type="ARBA" id="ARBA00023136"/>
    </source>
</evidence>
<feature type="compositionally biased region" description="Basic and acidic residues" evidence="10">
    <location>
        <begin position="374"/>
        <end position="405"/>
    </location>
</feature>
<dbReference type="RefSeq" id="XP_014186734.1">
    <property type="nucleotide sequence ID" value="XM_014331248.2"/>
</dbReference>
<feature type="compositionally biased region" description="Basic and acidic residues" evidence="10">
    <location>
        <begin position="736"/>
        <end position="745"/>
    </location>
</feature>
<dbReference type="RefSeq" id="XP_005952587.2">
    <property type="nucleotide sequence ID" value="XM_005952525.3"/>
</dbReference>
<comment type="similarity">
    <text evidence="9">Belongs to the SKINT family.</text>
</comment>
<dbReference type="SMART" id="SM00409">
    <property type="entry name" value="IG"/>
    <property type="match status" value="1"/>
</dbReference>
<evidence type="ECO:0000256" key="9">
    <source>
        <dbReference type="ARBA" id="ARBA00038221"/>
    </source>
</evidence>
<feature type="compositionally biased region" description="Basic and acidic residues" evidence="10">
    <location>
        <begin position="598"/>
        <end position="627"/>
    </location>
</feature>